<dbReference type="AlphaFoldDB" id="A0A3P7P1B6"/>
<name>A0A3P7P1B6_DIBLA</name>
<dbReference type="Proteomes" id="UP000281553">
    <property type="component" value="Unassembled WGS sequence"/>
</dbReference>
<evidence type="ECO:0000256" key="1">
    <source>
        <dbReference type="SAM" id="MobiDB-lite"/>
    </source>
</evidence>
<organism evidence="2 3">
    <name type="scientific">Dibothriocephalus latus</name>
    <name type="common">Fish tapeworm</name>
    <name type="synonym">Diphyllobothrium latum</name>
    <dbReference type="NCBI Taxonomy" id="60516"/>
    <lineage>
        <taxon>Eukaryota</taxon>
        <taxon>Metazoa</taxon>
        <taxon>Spiralia</taxon>
        <taxon>Lophotrochozoa</taxon>
        <taxon>Platyhelminthes</taxon>
        <taxon>Cestoda</taxon>
        <taxon>Eucestoda</taxon>
        <taxon>Diphyllobothriidea</taxon>
        <taxon>Diphyllobothriidae</taxon>
        <taxon>Dibothriocephalus</taxon>
    </lineage>
</organism>
<feature type="region of interest" description="Disordered" evidence="1">
    <location>
        <begin position="22"/>
        <end position="86"/>
    </location>
</feature>
<gene>
    <name evidence="2" type="ORF">DILT_LOCUS19752</name>
</gene>
<accession>A0A3P7P1B6</accession>
<dbReference type="EMBL" id="UYRU01120397">
    <property type="protein sequence ID" value="VDN48945.1"/>
    <property type="molecule type" value="Genomic_DNA"/>
</dbReference>
<evidence type="ECO:0000313" key="3">
    <source>
        <dbReference type="Proteomes" id="UP000281553"/>
    </source>
</evidence>
<sequence length="86" mass="9241">MEAGVFEGIAGCWLPTPEAAVEQEEEEEERSSIMRSCRGGPPSLSSGIRIKGSSMGSPFASFPQQSRLARHPSNKGCNLPQTFTIT</sequence>
<proteinExistence type="predicted"/>
<feature type="compositionally biased region" description="Polar residues" evidence="1">
    <location>
        <begin position="75"/>
        <end position="86"/>
    </location>
</feature>
<keyword evidence="3" id="KW-1185">Reference proteome</keyword>
<reference evidence="2 3" key="1">
    <citation type="submission" date="2018-11" db="EMBL/GenBank/DDBJ databases">
        <authorList>
            <consortium name="Pathogen Informatics"/>
        </authorList>
    </citation>
    <scope>NUCLEOTIDE SEQUENCE [LARGE SCALE GENOMIC DNA]</scope>
</reference>
<protein>
    <submittedName>
        <fullName evidence="2">Uncharacterized protein</fullName>
    </submittedName>
</protein>
<evidence type="ECO:0000313" key="2">
    <source>
        <dbReference type="EMBL" id="VDN48945.1"/>
    </source>
</evidence>